<comment type="subunit">
    <text evidence="4">Homodimer. Associates with components of the exosome multienzyme ribonuclease complex, such as EXOSC3 and EXOSC4. Interacts with NDOR1.</text>
</comment>
<evidence type="ECO:0000256" key="8">
    <source>
        <dbReference type="ARBA" id="ARBA00022553"/>
    </source>
</evidence>
<dbReference type="GO" id="GO:0000932">
    <property type="term" value="C:P-body"/>
    <property type="evidence" value="ECO:0007669"/>
    <property type="project" value="TreeGrafter"/>
</dbReference>
<dbReference type="InterPro" id="IPR008594">
    <property type="entry name" value="DcpS/DCS2"/>
</dbReference>
<evidence type="ECO:0000256" key="9">
    <source>
        <dbReference type="ARBA" id="ARBA00022664"/>
    </source>
</evidence>
<protein>
    <recommendedName>
        <fullName evidence="6">m7GpppX diphosphatase</fullName>
        <ecNumber evidence="5">3.6.1.59</ecNumber>
    </recommendedName>
    <alternativeName>
        <fullName evidence="19">DCS-1</fullName>
    </alternativeName>
    <alternativeName>
        <fullName evidence="16">Decapping scavenger enzyme</fullName>
    </alternativeName>
    <alternativeName>
        <fullName evidence="17">Hint-related 7meGMP-directed hydrolase</fullName>
    </alternativeName>
    <alternativeName>
        <fullName evidence="15">Histidine triad nucleotide-binding protein 5</fullName>
    </alternativeName>
    <alternativeName>
        <fullName evidence="18">Histidine triad protein member 5</fullName>
    </alternativeName>
    <alternativeName>
        <fullName evidence="14">Scavenger mRNA-decapping enzyme DcpS</fullName>
    </alternativeName>
</protein>
<evidence type="ECO:0000256" key="19">
    <source>
        <dbReference type="ARBA" id="ARBA00032946"/>
    </source>
</evidence>
<dbReference type="EMBL" id="JANEYG010000239">
    <property type="protein sequence ID" value="KAJ8910853.1"/>
    <property type="molecule type" value="Genomic_DNA"/>
</dbReference>
<evidence type="ECO:0000256" key="21">
    <source>
        <dbReference type="PIRSR" id="PIRSR028973-1"/>
    </source>
</evidence>
<evidence type="ECO:0000256" key="11">
    <source>
        <dbReference type="ARBA" id="ARBA00022990"/>
    </source>
</evidence>
<feature type="binding site" evidence="22">
    <location>
        <position position="216"/>
    </location>
    <ligand>
        <name>substrate</name>
    </ligand>
</feature>
<keyword evidence="13" id="KW-0539">Nucleus</keyword>
<sequence>DSNYKTKQEQKENKLIWLLKKCVASFHYLKKLKSTHILEYPLNNCSSIHETIKDLSGFKLKNILQNNTNRKTVYLCGSFESKEGDAVVILEKTPFAEENLNTDSDYFTEKSYLEKVFQNDIYGDYKYFPTNELNTVKTTIIHPATEKHIIKFSGQRCYIVDETPEIYNDIVLPHLSQEQFNLQWVYNILEHKSEADRIVFEDTDPNNGFVMVPDLKWGGEIDTLYLLAVVNRRNIKSLRDLTDEHLPLLKNIKEKGIEAIKSKYGLDGTQLRIYLHYQPSFYHLHIHFCSLRHEAPGILAEKAHLLSNVISNIEILPDYYKKSTIPFAIRENEKLFLALEKKGIVKKV</sequence>
<name>A0AAV8V9P0_9CUCU</name>
<evidence type="ECO:0000256" key="5">
    <source>
        <dbReference type="ARBA" id="ARBA00012520"/>
    </source>
</evidence>
<accession>A0AAV8V9P0</accession>
<evidence type="ECO:0000256" key="10">
    <source>
        <dbReference type="ARBA" id="ARBA00022801"/>
    </source>
</evidence>
<evidence type="ECO:0000256" key="4">
    <source>
        <dbReference type="ARBA" id="ARBA00011140"/>
    </source>
</evidence>
<keyword evidence="9" id="KW-0507">mRNA processing</keyword>
<evidence type="ECO:0000256" key="15">
    <source>
        <dbReference type="ARBA" id="ARBA00030042"/>
    </source>
</evidence>
<dbReference type="InterPro" id="IPR036265">
    <property type="entry name" value="HIT-like_sf"/>
</dbReference>
<comment type="subcellular location">
    <subcellularLocation>
        <location evidence="2">Cytoplasm</location>
    </subcellularLocation>
    <subcellularLocation>
        <location evidence="1">Nucleus</location>
    </subcellularLocation>
</comment>
<dbReference type="Gene3D" id="3.30.428.10">
    <property type="entry name" value="HIT-like"/>
    <property type="match status" value="1"/>
</dbReference>
<evidence type="ECO:0000256" key="12">
    <source>
        <dbReference type="ARBA" id="ARBA00023187"/>
    </source>
</evidence>
<evidence type="ECO:0000256" key="17">
    <source>
        <dbReference type="ARBA" id="ARBA00030789"/>
    </source>
</evidence>
<comment type="catalytic activity">
    <reaction evidence="20">
        <text>a 5'-end (N(7)-methyl 5'-triphosphoguanosine)-ribonucleoside in mRNA + H2O = N(7)-methyl-GMP + a 5'-end diphospho-ribonucleoside in mRNA + 2 H(+)</text>
        <dbReference type="Rhea" id="RHEA:65388"/>
        <dbReference type="Rhea" id="RHEA-COMP:17165"/>
        <dbReference type="Rhea" id="RHEA-COMP:17167"/>
        <dbReference type="ChEBI" id="CHEBI:15377"/>
        <dbReference type="ChEBI" id="CHEBI:15378"/>
        <dbReference type="ChEBI" id="CHEBI:58285"/>
        <dbReference type="ChEBI" id="CHEBI:156461"/>
        <dbReference type="ChEBI" id="CHEBI:167616"/>
        <dbReference type="EC" id="3.6.1.59"/>
    </reaction>
</comment>
<dbReference type="Proteomes" id="UP001159042">
    <property type="component" value="Unassembled WGS sequence"/>
</dbReference>
<comment type="similarity">
    <text evidence="3">Belongs to the HIT family.</text>
</comment>
<keyword evidence="24" id="KW-1185">Reference proteome</keyword>
<keyword evidence="8" id="KW-0597">Phosphoprotein</keyword>
<dbReference type="Gene3D" id="3.30.200.40">
    <property type="entry name" value="Scavenger mRNA decapping enzyme, N-terminal domain"/>
    <property type="match status" value="1"/>
</dbReference>
<dbReference type="FunFam" id="3.30.200.40:FF:000001">
    <property type="entry name" value="m7GpppX diphosphatase"/>
    <property type="match status" value="1"/>
</dbReference>
<evidence type="ECO:0000256" key="14">
    <source>
        <dbReference type="ARBA" id="ARBA00029885"/>
    </source>
</evidence>
<dbReference type="EC" id="3.6.1.59" evidence="5"/>
<feature type="binding site" evidence="22">
    <location>
        <position position="214"/>
    </location>
    <ligand>
        <name>substrate</name>
    </ligand>
</feature>
<dbReference type="InterPro" id="IPR011145">
    <property type="entry name" value="Scavenger_mRNA_decap_enz_N"/>
</dbReference>
<evidence type="ECO:0000313" key="23">
    <source>
        <dbReference type="EMBL" id="KAJ8910853.1"/>
    </source>
</evidence>
<feature type="binding site" evidence="22">
    <location>
        <position position="194"/>
    </location>
    <ligand>
        <name>substrate</name>
    </ligand>
</feature>
<organism evidence="23 24">
    <name type="scientific">Exocentrus adspersus</name>
    <dbReference type="NCBI Taxonomy" id="1586481"/>
    <lineage>
        <taxon>Eukaryota</taxon>
        <taxon>Metazoa</taxon>
        <taxon>Ecdysozoa</taxon>
        <taxon>Arthropoda</taxon>
        <taxon>Hexapoda</taxon>
        <taxon>Insecta</taxon>
        <taxon>Pterygota</taxon>
        <taxon>Neoptera</taxon>
        <taxon>Endopterygota</taxon>
        <taxon>Coleoptera</taxon>
        <taxon>Polyphaga</taxon>
        <taxon>Cucujiformia</taxon>
        <taxon>Chrysomeloidea</taxon>
        <taxon>Cerambycidae</taxon>
        <taxon>Lamiinae</taxon>
        <taxon>Acanthocinini</taxon>
        <taxon>Exocentrus</taxon>
    </lineage>
</organism>
<evidence type="ECO:0000256" key="20">
    <source>
        <dbReference type="ARBA" id="ARBA00048222"/>
    </source>
</evidence>
<dbReference type="PANTHER" id="PTHR12978">
    <property type="entry name" value="HISTIDINE TRIAD HIT PROTEIN MEMBER"/>
    <property type="match status" value="1"/>
</dbReference>
<keyword evidence="12" id="KW-0508">mRNA splicing</keyword>
<evidence type="ECO:0000256" key="7">
    <source>
        <dbReference type="ARBA" id="ARBA00022490"/>
    </source>
</evidence>
<dbReference type="AlphaFoldDB" id="A0AAV8V9P0"/>
<keyword evidence="7" id="KW-0963">Cytoplasm</keyword>
<dbReference type="GO" id="GO:0000340">
    <property type="term" value="F:RNA 7-methylguanosine cap binding"/>
    <property type="evidence" value="ECO:0007669"/>
    <property type="project" value="TreeGrafter"/>
</dbReference>
<feature type="binding site" evidence="22">
    <location>
        <begin position="276"/>
        <end position="287"/>
    </location>
    <ligand>
        <name>substrate</name>
    </ligand>
</feature>
<dbReference type="Pfam" id="PF05652">
    <property type="entry name" value="DcpS"/>
    <property type="match status" value="1"/>
</dbReference>
<dbReference type="GO" id="GO:0008380">
    <property type="term" value="P:RNA splicing"/>
    <property type="evidence" value="ECO:0007669"/>
    <property type="project" value="UniProtKB-KW"/>
</dbReference>
<dbReference type="Pfam" id="PF11969">
    <property type="entry name" value="DcpS_C"/>
    <property type="match status" value="1"/>
</dbReference>
<evidence type="ECO:0000256" key="18">
    <source>
        <dbReference type="ARBA" id="ARBA00030830"/>
    </source>
</evidence>
<gene>
    <name evidence="23" type="ORF">NQ315_015589</name>
</gene>
<keyword evidence="10" id="KW-0378">Hydrolase</keyword>
<dbReference type="GO" id="GO:0005634">
    <property type="term" value="C:nucleus"/>
    <property type="evidence" value="ECO:0007669"/>
    <property type="project" value="UniProtKB-SubCell"/>
</dbReference>
<evidence type="ECO:0000313" key="24">
    <source>
        <dbReference type="Proteomes" id="UP001159042"/>
    </source>
</evidence>
<reference evidence="23 24" key="1">
    <citation type="journal article" date="2023" name="Insect Mol. Biol.">
        <title>Genome sequencing provides insights into the evolution of gene families encoding plant cell wall-degrading enzymes in longhorned beetles.</title>
        <authorList>
            <person name="Shin N.R."/>
            <person name="Okamura Y."/>
            <person name="Kirsch R."/>
            <person name="Pauchet Y."/>
        </authorList>
    </citation>
    <scope>NUCLEOTIDE SEQUENCE [LARGE SCALE GENOMIC DNA]</scope>
    <source>
        <strain evidence="23">EAD_L_NR</strain>
    </source>
</reference>
<keyword evidence="11" id="KW-0007">Acetylation</keyword>
<proteinExistence type="inferred from homology"/>
<evidence type="ECO:0000256" key="22">
    <source>
        <dbReference type="PIRSR" id="PIRSR028973-2"/>
    </source>
</evidence>
<feature type="active site" description="Nucleophile" evidence="21">
    <location>
        <position position="285"/>
    </location>
</feature>
<evidence type="ECO:0000256" key="3">
    <source>
        <dbReference type="ARBA" id="ARBA00010208"/>
    </source>
</evidence>
<evidence type="ECO:0000256" key="6">
    <source>
        <dbReference type="ARBA" id="ARBA00015636"/>
    </source>
</evidence>
<dbReference type="SUPFAM" id="SSF102860">
    <property type="entry name" value="mRNA decapping enzyme DcpS N-terminal domain"/>
    <property type="match status" value="1"/>
</dbReference>
<dbReference type="FunFam" id="3.30.428.10:FF:000006">
    <property type="entry name" value="m7GpppX diphosphatase"/>
    <property type="match status" value="1"/>
</dbReference>
<dbReference type="GO" id="GO:0000290">
    <property type="term" value="P:deadenylation-dependent decapping of nuclear-transcribed mRNA"/>
    <property type="evidence" value="ECO:0007669"/>
    <property type="project" value="InterPro"/>
</dbReference>
<comment type="caution">
    <text evidence="23">The sequence shown here is derived from an EMBL/GenBank/DDBJ whole genome shotgun (WGS) entry which is preliminary data.</text>
</comment>
<dbReference type="PIRSF" id="PIRSF028973">
    <property type="entry name" value="Scavenger_mRNA_decap_enz"/>
    <property type="match status" value="1"/>
</dbReference>
<evidence type="ECO:0000256" key="16">
    <source>
        <dbReference type="ARBA" id="ARBA00030609"/>
    </source>
</evidence>
<evidence type="ECO:0000256" key="1">
    <source>
        <dbReference type="ARBA" id="ARBA00004123"/>
    </source>
</evidence>
<dbReference type="GO" id="GO:0140932">
    <property type="term" value="F:5'-(N(7)-methyl 5'-triphosphoguanosine)-[mRNA] diphosphatase activity"/>
    <property type="evidence" value="ECO:0007669"/>
    <property type="project" value="UniProtKB-EC"/>
</dbReference>
<feature type="binding site" evidence="22">
    <location>
        <position position="184"/>
    </location>
    <ligand>
        <name>substrate</name>
    </ligand>
</feature>
<dbReference type="PANTHER" id="PTHR12978:SF0">
    <property type="entry name" value="M7GPPPX DIPHOSPHATASE"/>
    <property type="match status" value="1"/>
</dbReference>
<dbReference type="SUPFAM" id="SSF54197">
    <property type="entry name" value="HIT-like"/>
    <property type="match status" value="1"/>
</dbReference>
<feature type="non-terminal residue" evidence="23">
    <location>
        <position position="1"/>
    </location>
</feature>
<evidence type="ECO:0000256" key="2">
    <source>
        <dbReference type="ARBA" id="ARBA00004496"/>
    </source>
</evidence>
<dbReference type="GO" id="GO:0006397">
    <property type="term" value="P:mRNA processing"/>
    <property type="evidence" value="ECO:0007669"/>
    <property type="project" value="UniProtKB-KW"/>
</dbReference>
<evidence type="ECO:0000256" key="13">
    <source>
        <dbReference type="ARBA" id="ARBA00023242"/>
    </source>
</evidence>